<sequence>MNNVILGSFDLYELFVYFFVYSFIGWCSEVVFAAVKHGKFVNRGFLNGPLCPIYGAGAVCILLALTPLQKGRSWDFLAVFACSALLCSALEFFTGFIMEKFFHRKWWDYGDRRFNLMSYVCLEMTLLWGFACLLLMYVLHPAIAAVFSHIPYKAGFWLLMAAIALFIVDLFFTVLQVTSLGKKMRELENINKKLRAGSDFIGEKLYGITAKSEARVAALKQKIEKSRLGKAFPKLIKEHKKDETKKQ</sequence>
<keyword evidence="3" id="KW-1185">Reference proteome</keyword>
<evidence type="ECO:0000256" key="1">
    <source>
        <dbReference type="SAM" id="Phobius"/>
    </source>
</evidence>
<dbReference type="EMBL" id="SDOZ01000002">
    <property type="protein sequence ID" value="RXZ62222.1"/>
    <property type="molecule type" value="Genomic_DNA"/>
</dbReference>
<feature type="transmembrane region" description="Helical" evidence="1">
    <location>
        <begin position="77"/>
        <end position="98"/>
    </location>
</feature>
<dbReference type="RefSeq" id="WP_129225713.1">
    <property type="nucleotide sequence ID" value="NZ_SDOZ01000002.1"/>
</dbReference>
<dbReference type="Proteomes" id="UP000291269">
    <property type="component" value="Unassembled WGS sequence"/>
</dbReference>
<evidence type="ECO:0000313" key="3">
    <source>
        <dbReference type="Proteomes" id="UP000291269"/>
    </source>
</evidence>
<protein>
    <recommendedName>
        <fullName evidence="4">ABC transporter permease</fullName>
    </recommendedName>
</protein>
<organism evidence="2 3">
    <name type="scientific">Candidatus Borkfalkia ceftriaxoniphila</name>
    <dbReference type="NCBI Taxonomy" id="2508949"/>
    <lineage>
        <taxon>Bacteria</taxon>
        <taxon>Bacillati</taxon>
        <taxon>Bacillota</taxon>
        <taxon>Clostridia</taxon>
        <taxon>Christensenellales</taxon>
        <taxon>Christensenellaceae</taxon>
        <taxon>Candidatus Borkfalkia</taxon>
    </lineage>
</organism>
<dbReference type="Pfam" id="PF06541">
    <property type="entry name" value="ABC_trans_CmpB"/>
    <property type="match status" value="1"/>
</dbReference>
<accession>A0A4Q2KFQ7</accession>
<comment type="caution">
    <text evidence="2">The sequence shown here is derived from an EMBL/GenBank/DDBJ whole genome shotgun (WGS) entry which is preliminary data.</text>
</comment>
<dbReference type="AlphaFoldDB" id="A0A4Q2KFQ7"/>
<keyword evidence="1" id="KW-1133">Transmembrane helix</keyword>
<keyword evidence="1" id="KW-0472">Membrane</keyword>
<feature type="transmembrane region" description="Helical" evidence="1">
    <location>
        <begin position="14"/>
        <end position="33"/>
    </location>
</feature>
<keyword evidence="1" id="KW-0812">Transmembrane</keyword>
<proteinExistence type="predicted"/>
<name>A0A4Q2KFQ7_9FIRM</name>
<dbReference type="InterPro" id="IPR010540">
    <property type="entry name" value="CmpB_TMEM229"/>
</dbReference>
<gene>
    <name evidence="2" type="ORF">ESZ91_07455</name>
</gene>
<feature type="transmembrane region" description="Helical" evidence="1">
    <location>
        <begin position="154"/>
        <end position="175"/>
    </location>
</feature>
<reference evidence="2 3" key="1">
    <citation type="journal article" date="2019" name="Gut">
        <title>Antibiotics-induced monodominance of a novel gut bacterial order.</title>
        <authorList>
            <person name="Hildebrand F."/>
            <person name="Moitinho-Silva L."/>
            <person name="Blasche S."/>
            <person name="Jahn M.T."/>
            <person name="Gossmann T.I."/>
            <person name="Heuerta-Cepas J."/>
            <person name="Hercog R."/>
            <person name="Luetge M."/>
            <person name="Bahram M."/>
            <person name="Pryszlak A."/>
            <person name="Alves R.J."/>
            <person name="Waszak S.M."/>
            <person name="Zhu A."/>
            <person name="Ye L."/>
            <person name="Costea P.I."/>
            <person name="Aalvink S."/>
            <person name="Belzer C."/>
            <person name="Forslund S.K."/>
            <person name="Sunagawa S."/>
            <person name="Hentschel U."/>
            <person name="Merten C."/>
            <person name="Patil K.R."/>
            <person name="Benes V."/>
            <person name="Bork P."/>
        </authorList>
    </citation>
    <scope>NUCLEOTIDE SEQUENCE [LARGE SCALE GENOMIC DNA]</scope>
    <source>
        <strain evidence="2 3">HDS1380</strain>
    </source>
</reference>
<dbReference type="OrthoDB" id="9789229at2"/>
<feature type="transmembrane region" description="Helical" evidence="1">
    <location>
        <begin position="45"/>
        <end position="65"/>
    </location>
</feature>
<feature type="transmembrane region" description="Helical" evidence="1">
    <location>
        <begin position="119"/>
        <end position="139"/>
    </location>
</feature>
<evidence type="ECO:0000313" key="2">
    <source>
        <dbReference type="EMBL" id="RXZ62222.1"/>
    </source>
</evidence>
<evidence type="ECO:0008006" key="4">
    <source>
        <dbReference type="Google" id="ProtNLM"/>
    </source>
</evidence>